<evidence type="ECO:0000256" key="4">
    <source>
        <dbReference type="SAM" id="SignalP"/>
    </source>
</evidence>
<reference evidence="6" key="1">
    <citation type="submission" date="2020-05" db="UniProtKB">
        <authorList>
            <consortium name="EnsemblMetazoa"/>
        </authorList>
    </citation>
    <scope>IDENTIFICATION</scope>
    <source>
        <strain evidence="6">BB02</strain>
    </source>
</reference>
<evidence type="ECO:0000259" key="5">
    <source>
        <dbReference type="PROSITE" id="PS50958"/>
    </source>
</evidence>
<organism evidence="6 7">
    <name type="scientific">Biomphalaria glabrata</name>
    <name type="common">Bloodfluke planorb</name>
    <name type="synonym">Freshwater snail</name>
    <dbReference type="NCBI Taxonomy" id="6526"/>
    <lineage>
        <taxon>Eukaryota</taxon>
        <taxon>Metazoa</taxon>
        <taxon>Spiralia</taxon>
        <taxon>Lophotrochozoa</taxon>
        <taxon>Mollusca</taxon>
        <taxon>Gastropoda</taxon>
        <taxon>Heterobranchia</taxon>
        <taxon>Euthyneura</taxon>
        <taxon>Panpulmonata</taxon>
        <taxon>Hygrophila</taxon>
        <taxon>Lymnaeoidea</taxon>
        <taxon>Planorbidae</taxon>
        <taxon>Biomphalaria</taxon>
    </lineage>
</organism>
<feature type="chain" id="PRO_5014204733" description="SMB domain-containing protein" evidence="4">
    <location>
        <begin position="29"/>
        <end position="563"/>
    </location>
</feature>
<dbReference type="InterPro" id="IPR000668">
    <property type="entry name" value="Peptidase_C1A_C"/>
</dbReference>
<feature type="region of interest" description="Disordered" evidence="3">
    <location>
        <begin position="495"/>
        <end position="515"/>
    </location>
</feature>
<dbReference type="PROSITE" id="PS00639">
    <property type="entry name" value="THIOL_PROTEASE_HIS"/>
    <property type="match status" value="1"/>
</dbReference>
<proteinExistence type="inferred from homology"/>
<dbReference type="GO" id="GO:0006508">
    <property type="term" value="P:proteolysis"/>
    <property type="evidence" value="ECO:0007669"/>
    <property type="project" value="InterPro"/>
</dbReference>
<dbReference type="KEGG" id="bgt:106066014"/>
<dbReference type="EnsemblMetazoa" id="BGLB002660-RC">
    <property type="protein sequence ID" value="BGLB002660-PC"/>
    <property type="gene ID" value="BGLB002660"/>
</dbReference>
<dbReference type="VEuPathDB" id="VectorBase:BGLB002660"/>
<comment type="similarity">
    <text evidence="1">Belongs to the peptidase C1 family.</text>
</comment>
<dbReference type="InterPro" id="IPR001212">
    <property type="entry name" value="Somatomedin_B_dom"/>
</dbReference>
<sequence length="563" mass="64284">MACLHARTPSALYLVYFILLLSSSRTSAFFEGWAEDLLGPWCATRPRGQDCCDSRNDDCNVPILGTECYCDVFCNATANDCCPDYFFHCHGYEWSTRPPTTTTFLPPRTTRAPLGSCYKSGIRFSQGDVTQDNCKKCTCESVGAGRHDWTCTDDVCLIRPELIQEINDGPYTWKAGNYSNLWGLTLDEGTRYRLGTFKLRADVVRMNPIRITQESLPEAFDARQKWPNMLSQITDQGNCASSWAHSTAALASDRLNIQSDGALNDVLSTQHLLSCNSDDQYACAGGSLDRAWWFLRKNGVVSDKCYPYTATRYNESVQCLIPTYIKDADCPSKIAFKRGKRFKAAPPYRIRPSEIEIMKEIMNNGPVQAILQVREDFFMYRSGVYKYSNLIRKRREPESHLKSGYHSVRIIGWGLERTPSGKDVKYWICANSWGPQWGEDGYFRIERGTDESSIESAVIGVLGTVSGDEQLRLILEANKRKRAGRGRRYLRNLKKPLRNKSEKLGKSRSRRHNINKIESYNDDDFTTGKKFHFYKAKSRKAKTRPKRKKGKNRKLILINEKKN</sequence>
<evidence type="ECO:0000313" key="7">
    <source>
        <dbReference type="Proteomes" id="UP000076420"/>
    </source>
</evidence>
<feature type="region of interest" description="Disordered" evidence="3">
    <location>
        <begin position="535"/>
        <end position="563"/>
    </location>
</feature>
<dbReference type="EnsemblMetazoa" id="BGLB002660-RB">
    <property type="protein sequence ID" value="BGLB002660-PB"/>
    <property type="gene ID" value="BGLB002660"/>
</dbReference>
<evidence type="ECO:0000256" key="1">
    <source>
        <dbReference type="ARBA" id="ARBA00008455"/>
    </source>
</evidence>
<accession>A0A2C9JHP0</accession>
<gene>
    <name evidence="6" type="primary">106066014</name>
</gene>
<evidence type="ECO:0000256" key="3">
    <source>
        <dbReference type="SAM" id="MobiDB-lite"/>
    </source>
</evidence>
<dbReference type="GO" id="GO:0008234">
    <property type="term" value="F:cysteine-type peptidase activity"/>
    <property type="evidence" value="ECO:0007669"/>
    <property type="project" value="InterPro"/>
</dbReference>
<dbReference type="STRING" id="6526.A0A2C9JHP0"/>
<evidence type="ECO:0000313" key="6">
    <source>
        <dbReference type="EnsemblMetazoa" id="BGLB002660-PB"/>
    </source>
</evidence>
<dbReference type="Gene3D" id="3.90.70.10">
    <property type="entry name" value="Cysteine proteinases"/>
    <property type="match status" value="1"/>
</dbReference>
<dbReference type="InterPro" id="IPR013128">
    <property type="entry name" value="Peptidase_C1A"/>
</dbReference>
<dbReference type="PROSITE" id="PS00524">
    <property type="entry name" value="SMB_1"/>
    <property type="match status" value="1"/>
</dbReference>
<dbReference type="RefSeq" id="XP_013080440.2">
    <property type="nucleotide sequence ID" value="XM_013224986.2"/>
</dbReference>
<feature type="domain" description="SMB" evidence="5">
    <location>
        <begin position="48"/>
        <end position="95"/>
    </location>
</feature>
<dbReference type="OrthoDB" id="3789175at2759"/>
<dbReference type="RefSeq" id="XP_013080428.2">
    <property type="nucleotide sequence ID" value="XM_013224974.2"/>
</dbReference>
<evidence type="ECO:0000256" key="2">
    <source>
        <dbReference type="ARBA" id="ARBA00023157"/>
    </source>
</evidence>
<dbReference type="InterPro" id="IPR025661">
    <property type="entry name" value="Pept_asp_AS"/>
</dbReference>
<dbReference type="VEuPathDB" id="VectorBase:BGLAX_045328"/>
<keyword evidence="4" id="KW-0732">Signal</keyword>
<dbReference type="PROSITE" id="PS00640">
    <property type="entry name" value="THIOL_PROTEASE_ASN"/>
    <property type="match status" value="1"/>
</dbReference>
<keyword evidence="2" id="KW-1015">Disulfide bond</keyword>
<dbReference type="InterPro" id="IPR038765">
    <property type="entry name" value="Papain-like_cys_pep_sf"/>
</dbReference>
<dbReference type="SUPFAM" id="SSF54001">
    <property type="entry name" value="Cysteine proteinases"/>
    <property type="match status" value="1"/>
</dbReference>
<dbReference type="PROSITE" id="PS50958">
    <property type="entry name" value="SMB_2"/>
    <property type="match status" value="1"/>
</dbReference>
<dbReference type="CDD" id="cd02620">
    <property type="entry name" value="Peptidase_C1A_CathepsinB"/>
    <property type="match status" value="1"/>
</dbReference>
<dbReference type="InterPro" id="IPR025660">
    <property type="entry name" value="Pept_his_AS"/>
</dbReference>
<dbReference type="AlphaFoldDB" id="A0A2C9JHP0"/>
<feature type="signal peptide" evidence="4">
    <location>
        <begin position="1"/>
        <end position="28"/>
    </location>
</feature>
<protein>
    <recommendedName>
        <fullName evidence="5">SMB domain-containing protein</fullName>
    </recommendedName>
</protein>
<dbReference type="PANTHER" id="PTHR12411">
    <property type="entry name" value="CYSTEINE PROTEASE FAMILY C1-RELATED"/>
    <property type="match status" value="1"/>
</dbReference>
<dbReference type="SMART" id="SM00645">
    <property type="entry name" value="Pept_C1"/>
    <property type="match status" value="1"/>
</dbReference>
<dbReference type="Pfam" id="PF00112">
    <property type="entry name" value="Peptidase_C1"/>
    <property type="match status" value="1"/>
</dbReference>
<feature type="compositionally biased region" description="Basic residues" evidence="3">
    <location>
        <begin position="535"/>
        <end position="554"/>
    </location>
</feature>
<dbReference type="Proteomes" id="UP000076420">
    <property type="component" value="Unassembled WGS sequence"/>
</dbReference>
<name>A0A2C9JHP0_BIOGL</name>